<feature type="transmembrane region" description="Helical" evidence="5">
    <location>
        <begin position="566"/>
        <end position="594"/>
    </location>
</feature>
<dbReference type="Pfam" id="PF01757">
    <property type="entry name" value="Acyl_transf_3"/>
    <property type="match status" value="1"/>
</dbReference>
<evidence type="ECO:0000259" key="6">
    <source>
        <dbReference type="Pfam" id="PF01757"/>
    </source>
</evidence>
<evidence type="ECO:0000256" key="3">
    <source>
        <dbReference type="ARBA" id="ARBA00022989"/>
    </source>
</evidence>
<dbReference type="Pfam" id="PF04142">
    <property type="entry name" value="Nuc_sug_transp"/>
    <property type="match status" value="1"/>
</dbReference>
<feature type="transmembrane region" description="Helical" evidence="5">
    <location>
        <begin position="691"/>
        <end position="709"/>
    </location>
</feature>
<feature type="domain" description="Acyltransferase 3" evidence="6">
    <location>
        <begin position="530"/>
        <end position="783"/>
    </location>
</feature>
<dbReference type="GO" id="GO:0000139">
    <property type="term" value="C:Golgi membrane"/>
    <property type="evidence" value="ECO:0007669"/>
    <property type="project" value="InterPro"/>
</dbReference>
<dbReference type="Proteomes" id="UP000566819">
    <property type="component" value="Unassembled WGS sequence"/>
</dbReference>
<dbReference type="PANTHER" id="PTHR10231">
    <property type="entry name" value="NUCLEOTIDE-SUGAR TRANSMEMBRANE TRANSPORTER"/>
    <property type="match status" value="1"/>
</dbReference>
<keyword evidence="8" id="KW-1185">Reference proteome</keyword>
<gene>
    <name evidence="7" type="ORF">G7Y89_g6846</name>
</gene>
<dbReference type="GO" id="GO:0016747">
    <property type="term" value="F:acyltransferase activity, transferring groups other than amino-acyl groups"/>
    <property type="evidence" value="ECO:0007669"/>
    <property type="project" value="InterPro"/>
</dbReference>
<feature type="transmembrane region" description="Helical" evidence="5">
    <location>
        <begin position="721"/>
        <end position="740"/>
    </location>
</feature>
<evidence type="ECO:0000256" key="2">
    <source>
        <dbReference type="ARBA" id="ARBA00022692"/>
    </source>
</evidence>
<evidence type="ECO:0000256" key="5">
    <source>
        <dbReference type="SAM" id="Phobius"/>
    </source>
</evidence>
<feature type="transmembrane region" description="Helical" evidence="5">
    <location>
        <begin position="172"/>
        <end position="193"/>
    </location>
</feature>
<dbReference type="AlphaFoldDB" id="A0A8H4RLH3"/>
<dbReference type="InterPro" id="IPR002656">
    <property type="entry name" value="Acyl_transf_3_dom"/>
</dbReference>
<evidence type="ECO:0000313" key="7">
    <source>
        <dbReference type="EMBL" id="KAF4631278.1"/>
    </source>
</evidence>
<dbReference type="GO" id="GO:0015165">
    <property type="term" value="F:pyrimidine nucleotide-sugar transmembrane transporter activity"/>
    <property type="evidence" value="ECO:0007669"/>
    <property type="project" value="InterPro"/>
</dbReference>
<feature type="transmembrane region" description="Helical" evidence="5">
    <location>
        <begin position="272"/>
        <end position="290"/>
    </location>
</feature>
<feature type="transmembrane region" description="Helical" evidence="5">
    <location>
        <begin position="760"/>
        <end position="779"/>
    </location>
</feature>
<sequence length="806" mass="90590">MPKVSPTNGEESLASRESATWSATIGSAGFAAVFRFRFRFRFRLHISSLSFYIAADTIRAFCEYYVFNTTSGCSPPSILVLSEFLKLATAAIYLFSHNNGGTRVLVNNFRESGLKEIFKFAIPAVIDITNNLCYFAAVGFVSPKLVQLFWLARLPTTACLHHIWLKRQGNVHVWASFVWVCIGLLCFKAPPMVDDNYKSWLIATVTALLMAATSALSNIASESLTKSGTFWQSQFWLYAWGFFVSVLSYPITSSIVRWSSPDQAVMVQFVPPAHLSITLLYALATAVVGLSSGAVLRKRDNLIKIVGTASSLLISAAVLYYVSMTLQTTAMTNLTIFGGLVAAGAVWRLNRYHECAPEDYVASDAEEYRLAPQSESASVGLQRLSNTTIAEARTSFEGNGCHDVVGLDEPADEELLLEDKTELTHSSEQNLSFAAIFSATTFGLYHGQFPTTDELKLKVLKSLLFFLPSFVSAKDSESRQNKIHPTAWLDGLRGVAALCVVFQHTVWRNDLMVFTNPIRTINLDDFHNISSIYHPVLWTIPVELRGSMIVYLFLVGCAKLQVPTRLVITCGMCLWFGWWAYWDAFLFLGGMILAELHHINNSKSTSTSLVPGIPLSPTPTSTPGWMSRLSQLSVREVLRNGYWILHFLFATFILSMQGEINYPRGQGDPGYVFLWSLTPSQYTNKARFFRFWPAVGAVYLVWTLDRNTLLQKIFTTRLAQYLGRISFSLYLVHFQIFIIFAEPFFENIRELTGKETDMQYFWGFAIGYAVYFPLTIWISDLFTRGVDEKCVKLSKWMYDEVVGLGK</sequence>
<protein>
    <recommendedName>
        <fullName evidence="6">Acyltransferase 3 domain-containing protein</fullName>
    </recommendedName>
</protein>
<proteinExistence type="predicted"/>
<dbReference type="OrthoDB" id="408493at2759"/>
<feature type="transmembrane region" description="Helical" evidence="5">
    <location>
        <begin position="199"/>
        <end position="221"/>
    </location>
</feature>
<evidence type="ECO:0000313" key="8">
    <source>
        <dbReference type="Proteomes" id="UP000566819"/>
    </source>
</evidence>
<evidence type="ECO:0000256" key="4">
    <source>
        <dbReference type="ARBA" id="ARBA00023136"/>
    </source>
</evidence>
<keyword evidence="2 5" id="KW-0812">Transmembrane</keyword>
<organism evidence="7 8">
    <name type="scientific">Cudoniella acicularis</name>
    <dbReference type="NCBI Taxonomy" id="354080"/>
    <lineage>
        <taxon>Eukaryota</taxon>
        <taxon>Fungi</taxon>
        <taxon>Dikarya</taxon>
        <taxon>Ascomycota</taxon>
        <taxon>Pezizomycotina</taxon>
        <taxon>Leotiomycetes</taxon>
        <taxon>Helotiales</taxon>
        <taxon>Tricladiaceae</taxon>
        <taxon>Cudoniella</taxon>
    </lineage>
</organism>
<dbReference type="EMBL" id="JAAMPI010000459">
    <property type="protein sequence ID" value="KAF4631278.1"/>
    <property type="molecule type" value="Genomic_DNA"/>
</dbReference>
<feature type="transmembrane region" description="Helical" evidence="5">
    <location>
        <begin position="20"/>
        <end position="37"/>
    </location>
</feature>
<feature type="transmembrane region" description="Helical" evidence="5">
    <location>
        <begin position="233"/>
        <end position="252"/>
    </location>
</feature>
<dbReference type="InterPro" id="IPR007271">
    <property type="entry name" value="Nuc_sug_transpt"/>
</dbReference>
<feature type="transmembrane region" description="Helical" evidence="5">
    <location>
        <begin position="328"/>
        <end position="347"/>
    </location>
</feature>
<comment type="subcellular location">
    <subcellularLocation>
        <location evidence="1">Membrane</location>
        <topology evidence="1">Multi-pass membrane protein</topology>
    </subcellularLocation>
</comment>
<comment type="caution">
    <text evidence="7">The sequence shown here is derived from an EMBL/GenBank/DDBJ whole genome shotgun (WGS) entry which is preliminary data.</text>
</comment>
<keyword evidence="4 5" id="KW-0472">Membrane</keyword>
<name>A0A8H4RLH3_9HELO</name>
<feature type="transmembrane region" description="Helical" evidence="5">
    <location>
        <begin position="302"/>
        <end position="322"/>
    </location>
</feature>
<evidence type="ECO:0000256" key="1">
    <source>
        <dbReference type="ARBA" id="ARBA00004141"/>
    </source>
</evidence>
<keyword evidence="3 5" id="KW-1133">Transmembrane helix</keyword>
<reference evidence="7 8" key="1">
    <citation type="submission" date="2020-03" db="EMBL/GenBank/DDBJ databases">
        <title>Draft Genome Sequence of Cudoniella acicularis.</title>
        <authorList>
            <person name="Buettner E."/>
            <person name="Kellner H."/>
        </authorList>
    </citation>
    <scope>NUCLEOTIDE SEQUENCE [LARGE SCALE GENOMIC DNA]</scope>
    <source>
        <strain evidence="7 8">DSM 108380</strain>
    </source>
</reference>
<accession>A0A8H4RLH3</accession>